<dbReference type="SUPFAM" id="SSF57903">
    <property type="entry name" value="FYVE/PHD zinc finger"/>
    <property type="match status" value="1"/>
</dbReference>
<evidence type="ECO:0000256" key="2">
    <source>
        <dbReference type="ARBA" id="ARBA00022723"/>
    </source>
</evidence>
<organism evidence="9 10">
    <name type="scientific">Senna tora</name>
    <dbReference type="NCBI Taxonomy" id="362788"/>
    <lineage>
        <taxon>Eukaryota</taxon>
        <taxon>Viridiplantae</taxon>
        <taxon>Streptophyta</taxon>
        <taxon>Embryophyta</taxon>
        <taxon>Tracheophyta</taxon>
        <taxon>Spermatophyta</taxon>
        <taxon>Magnoliopsida</taxon>
        <taxon>eudicotyledons</taxon>
        <taxon>Gunneridae</taxon>
        <taxon>Pentapetalae</taxon>
        <taxon>rosids</taxon>
        <taxon>fabids</taxon>
        <taxon>Fabales</taxon>
        <taxon>Fabaceae</taxon>
        <taxon>Caesalpinioideae</taxon>
        <taxon>Cassia clade</taxon>
        <taxon>Senna</taxon>
    </lineage>
</organism>
<sequence length="1257" mass="141989">MKAALKFWKRFRKQDKDNVSEGEPLNLTFEDKEVEPTIQKECDLESEMLKSGNVGLVENENRKSSLSPDDNIEGVDIEMEVKKMQDSNDRVQNGGRVLRSMSKRTDSNISDNGEVDRELGGKNIELEHDQFERNKGKGEKEEGGEFVRKELKQKQRGRPPKLRVEEQDQLVGDTQQKYGRPQNMTEEQDLLVWEKLKPKHGRAPKKKMEEQDQLAREKLKRKRGRPPKMKMEEQDQLAREKLKWKHGRPPIMKMEEKDHLVREKLKRKRGRPPKAEQNFNLLKLAHNINGKVGFQKGEKCLTMRDDTNMNATDMSSKRRSSVRVLRKKKFSPLQKSDFGNLLEIDNSKVASPLRSNSVNSLTAKKVGINKVKQSVKKNIMELLSAAGWIVDYRPRHGREYNDAVYISPDGKTHWSITLAYKRLKEHSEAGNGEGKVYRPGFKFSPIPMKDFKILTKVMKEKRRSKGELKQVKKEKLSSVSGFSKSMKGKTQRKFSLVEEDNPDATSHKRFPALVKDLKKQKTQNKKRCALLVRTAEEEMNSEINGYVPYHGKQTVLAWMIGLGTVLQNGKVHYMNRRRKGAKLEGRITGDGIHCDCCNEIVTISEFEVHAGSKLSDPLKNIYTERRISLFQCLLDSWNKQNESEREHFHFINTTDEDPNDDTCGVCGDGGDLICCDGCPSAFHQSCLNIGKFPSGDWYCIYCCCKFCGLVGQSTNQRDGYDDFTSCALHKCRLCGQKYHRSCIEANVVKADDSSVTFYCGNRCQELSERLGMLLGVKHEIEDGFSWTFINRSGVCSDVSQIETQMVECNSKLAVALSVMDECFLPYIDHRSGINLIHSVVYNRGSNFNRLNYSGFLTAILERGDEVISAASIRIHGNQLAEMPFIGTRYMYRRQGMCRRLLNAIELALSSLNVELLVIPAISELKETWTSVFGFEPLEVTRKQMIKNLNLLVFPRVDMLQKEIAKPKVADENLISTVNTQDYVSHVHCQAEEINMGQNAESGCIILAHVEKTVDLDNPLQNCHASEDCPSIKVALESGEGIVNGENGMCKAAGAADRNSDVNDKLCMKNSSELPELDLQIDQTARTNAPSLCSPNTGAGVALHCAAASEHRASSRVHFGRLDRILAIFGLLLVFRKEGDEKMVVREVGQPFLQINVCSSGRASTISCIDRRKSKYGSGEYVGTATLLSKSCCCCWWLWRWVAAADSTMELERPGEEKKKRREAKAVANSASIGILVASESHTQHEDPDLSFSLSLIS</sequence>
<evidence type="ECO:0000256" key="7">
    <source>
        <dbReference type="SAM" id="MobiDB-lite"/>
    </source>
</evidence>
<name>A0A834TB90_9FABA</name>
<dbReference type="GO" id="GO:0003714">
    <property type="term" value="F:transcription corepressor activity"/>
    <property type="evidence" value="ECO:0007669"/>
    <property type="project" value="InterPro"/>
</dbReference>
<dbReference type="PROSITE" id="PS50016">
    <property type="entry name" value="ZF_PHD_2"/>
    <property type="match status" value="1"/>
</dbReference>
<comment type="caution">
    <text evidence="9">The sequence shown here is derived from an EMBL/GenBank/DDBJ whole genome shotgun (WGS) entry which is preliminary data.</text>
</comment>
<dbReference type="GO" id="GO:0005634">
    <property type="term" value="C:nucleus"/>
    <property type="evidence" value="ECO:0007669"/>
    <property type="project" value="UniProtKB-SubCell"/>
</dbReference>
<feature type="region of interest" description="Disordered" evidence="7">
    <location>
        <begin position="197"/>
        <end position="237"/>
    </location>
</feature>
<dbReference type="PANTHER" id="PTHR46309">
    <property type="entry name" value="PHD FINGER PROTEIN 12"/>
    <property type="match status" value="1"/>
</dbReference>
<keyword evidence="5" id="KW-0539">Nucleus</keyword>
<keyword evidence="4" id="KW-0862">Zinc</keyword>
<keyword evidence="2" id="KW-0479">Metal-binding</keyword>
<dbReference type="InterPro" id="IPR001965">
    <property type="entry name" value="Znf_PHD"/>
</dbReference>
<feature type="compositionally biased region" description="Polar residues" evidence="7">
    <location>
        <begin position="172"/>
        <end position="185"/>
    </location>
</feature>
<dbReference type="GO" id="GO:0008270">
    <property type="term" value="F:zinc ion binding"/>
    <property type="evidence" value="ECO:0007669"/>
    <property type="project" value="UniProtKB-KW"/>
</dbReference>
<dbReference type="Pfam" id="PF22970">
    <property type="entry name" value="DUF7028"/>
    <property type="match status" value="1"/>
</dbReference>
<feature type="compositionally biased region" description="Basic and acidic residues" evidence="7">
    <location>
        <begin position="206"/>
        <end position="217"/>
    </location>
</feature>
<dbReference type="Pfam" id="PF16135">
    <property type="entry name" value="TDBD"/>
    <property type="match status" value="1"/>
</dbReference>
<dbReference type="CDD" id="cd15539">
    <property type="entry name" value="PHD1_AIRE"/>
    <property type="match status" value="1"/>
</dbReference>
<dbReference type="Proteomes" id="UP000634136">
    <property type="component" value="Unassembled WGS sequence"/>
</dbReference>
<keyword evidence="3 6" id="KW-0863">Zinc-finger</keyword>
<keyword evidence="10" id="KW-1185">Reference proteome</keyword>
<dbReference type="InterPro" id="IPR019786">
    <property type="entry name" value="Zinc_finger_PHD-type_CS"/>
</dbReference>
<proteinExistence type="predicted"/>
<evidence type="ECO:0000313" key="10">
    <source>
        <dbReference type="Proteomes" id="UP000634136"/>
    </source>
</evidence>
<dbReference type="PANTHER" id="PTHR46309:SF1">
    <property type="entry name" value="PHD FINGER PROTEIN 12"/>
    <property type="match status" value="1"/>
</dbReference>
<comment type="subcellular location">
    <subcellularLocation>
        <location evidence="1">Nucleus</location>
    </subcellularLocation>
</comment>
<dbReference type="InterPro" id="IPR019787">
    <property type="entry name" value="Znf_PHD-finger"/>
</dbReference>
<dbReference type="Gene3D" id="3.30.40.10">
    <property type="entry name" value="Zinc/RING finger domain, C3HC4 (zinc finger)"/>
    <property type="match status" value="1"/>
</dbReference>
<feature type="region of interest" description="Disordered" evidence="7">
    <location>
        <begin position="1238"/>
        <end position="1257"/>
    </location>
</feature>
<feature type="compositionally biased region" description="Basic and acidic residues" evidence="7">
    <location>
        <begin position="79"/>
        <end position="89"/>
    </location>
</feature>
<dbReference type="PROSITE" id="PS01359">
    <property type="entry name" value="ZF_PHD_1"/>
    <property type="match status" value="1"/>
</dbReference>
<dbReference type="SMART" id="SM00384">
    <property type="entry name" value="AT_hook"/>
    <property type="match status" value="3"/>
</dbReference>
<evidence type="ECO:0000313" key="9">
    <source>
        <dbReference type="EMBL" id="KAF7818334.1"/>
    </source>
</evidence>
<dbReference type="Pfam" id="PF23209">
    <property type="entry name" value="IDM1_C"/>
    <property type="match status" value="1"/>
</dbReference>
<dbReference type="GO" id="GO:0006357">
    <property type="term" value="P:regulation of transcription by RNA polymerase II"/>
    <property type="evidence" value="ECO:0007669"/>
    <property type="project" value="TreeGrafter"/>
</dbReference>
<evidence type="ECO:0000256" key="3">
    <source>
        <dbReference type="ARBA" id="ARBA00022771"/>
    </source>
</evidence>
<dbReference type="EMBL" id="JAAIUW010000008">
    <property type="protein sequence ID" value="KAF7818334.1"/>
    <property type="molecule type" value="Genomic_DNA"/>
</dbReference>
<dbReference type="InterPro" id="IPR013083">
    <property type="entry name" value="Znf_RING/FYVE/PHD"/>
</dbReference>
<dbReference type="AlphaFoldDB" id="A0A834TB90"/>
<feature type="compositionally biased region" description="Basic and acidic residues" evidence="7">
    <location>
        <begin position="114"/>
        <end position="153"/>
    </location>
</feature>
<protein>
    <submittedName>
        <fullName evidence="9">Increased DNA methylation 1-like</fullName>
    </submittedName>
</protein>
<feature type="region of interest" description="Disordered" evidence="7">
    <location>
        <begin position="53"/>
        <end position="185"/>
    </location>
</feature>
<dbReference type="InterPro" id="IPR056511">
    <property type="entry name" value="IDM1_C"/>
</dbReference>
<dbReference type="InterPro" id="IPR042163">
    <property type="entry name" value="PHF12"/>
</dbReference>
<dbReference type="InterPro" id="IPR017956">
    <property type="entry name" value="AT_hook_DNA-bd_motif"/>
</dbReference>
<dbReference type="OrthoDB" id="429143at2759"/>
<dbReference type="InterPro" id="IPR032308">
    <property type="entry name" value="TDBD"/>
</dbReference>
<feature type="domain" description="PHD-type" evidence="8">
    <location>
        <begin position="660"/>
        <end position="705"/>
    </location>
</feature>
<evidence type="ECO:0000256" key="5">
    <source>
        <dbReference type="ARBA" id="ARBA00023242"/>
    </source>
</evidence>
<dbReference type="InterPro" id="IPR054292">
    <property type="entry name" value="DUF7028"/>
</dbReference>
<dbReference type="Pfam" id="PF00628">
    <property type="entry name" value="PHD"/>
    <property type="match status" value="1"/>
</dbReference>
<evidence type="ECO:0000256" key="6">
    <source>
        <dbReference type="PROSITE-ProRule" id="PRU00146"/>
    </source>
</evidence>
<dbReference type="SMART" id="SM00249">
    <property type="entry name" value="PHD"/>
    <property type="match status" value="2"/>
</dbReference>
<evidence type="ECO:0000259" key="8">
    <source>
        <dbReference type="PROSITE" id="PS50016"/>
    </source>
</evidence>
<dbReference type="InterPro" id="IPR011011">
    <property type="entry name" value="Znf_FYVE_PHD"/>
</dbReference>
<dbReference type="PRINTS" id="PR00929">
    <property type="entry name" value="ATHOOK"/>
</dbReference>
<reference evidence="9" key="1">
    <citation type="submission" date="2020-09" db="EMBL/GenBank/DDBJ databases">
        <title>Genome-Enabled Discovery of Anthraquinone Biosynthesis in Senna tora.</title>
        <authorList>
            <person name="Kang S.-H."/>
            <person name="Pandey R.P."/>
            <person name="Lee C.-M."/>
            <person name="Sim J.-S."/>
            <person name="Jeong J.-T."/>
            <person name="Choi B.-S."/>
            <person name="Jung M."/>
            <person name="Ginzburg D."/>
            <person name="Zhao K."/>
            <person name="Won S.Y."/>
            <person name="Oh T.-J."/>
            <person name="Yu Y."/>
            <person name="Kim N.-H."/>
            <person name="Lee O.R."/>
            <person name="Lee T.-H."/>
            <person name="Bashyal P."/>
            <person name="Kim T.-S."/>
            <person name="Lee W.-H."/>
            <person name="Kawkins C."/>
            <person name="Kim C.-K."/>
            <person name="Kim J.S."/>
            <person name="Ahn B.O."/>
            <person name="Rhee S.Y."/>
            <person name="Sohng J.K."/>
        </authorList>
    </citation>
    <scope>NUCLEOTIDE SEQUENCE</scope>
    <source>
        <tissue evidence="9">Leaf</tissue>
    </source>
</reference>
<evidence type="ECO:0000256" key="4">
    <source>
        <dbReference type="ARBA" id="ARBA00022833"/>
    </source>
</evidence>
<dbReference type="GO" id="GO:0003677">
    <property type="term" value="F:DNA binding"/>
    <property type="evidence" value="ECO:0007669"/>
    <property type="project" value="InterPro"/>
</dbReference>
<evidence type="ECO:0000256" key="1">
    <source>
        <dbReference type="ARBA" id="ARBA00004123"/>
    </source>
</evidence>
<feature type="compositionally biased region" description="Basic residues" evidence="7">
    <location>
        <begin position="218"/>
        <end position="228"/>
    </location>
</feature>
<gene>
    <name evidence="9" type="ORF">G2W53_023789</name>
</gene>
<accession>A0A834TB90</accession>